<accession>A0A9Q1MUR9</accession>
<name>A0A9Q1MUR9_9SOLA</name>
<comment type="caution">
    <text evidence="1">The sequence shown here is derived from an EMBL/GenBank/DDBJ whole genome shotgun (WGS) entry which is preliminary data.</text>
</comment>
<evidence type="ECO:0000313" key="1">
    <source>
        <dbReference type="EMBL" id="KAJ8565996.1"/>
    </source>
</evidence>
<gene>
    <name evidence="1" type="ORF">K7X08_008572</name>
</gene>
<evidence type="ECO:0000313" key="2">
    <source>
        <dbReference type="Proteomes" id="UP001152561"/>
    </source>
</evidence>
<reference evidence="2" key="1">
    <citation type="journal article" date="2023" name="Proc. Natl. Acad. Sci. U.S.A.">
        <title>Genomic and structural basis for evolution of tropane alkaloid biosynthesis.</title>
        <authorList>
            <person name="Wanga Y.-J."/>
            <person name="Taina T."/>
            <person name="Yua J.-Y."/>
            <person name="Lia J."/>
            <person name="Xua B."/>
            <person name="Chenc J."/>
            <person name="D'Auriad J.C."/>
            <person name="Huanga J.-P."/>
            <person name="Huanga S.-X."/>
        </authorList>
    </citation>
    <scope>NUCLEOTIDE SEQUENCE [LARGE SCALE GENOMIC DNA]</scope>
    <source>
        <strain evidence="2">cv. KIB-2019</strain>
    </source>
</reference>
<dbReference type="Proteomes" id="UP001152561">
    <property type="component" value="Unassembled WGS sequence"/>
</dbReference>
<organism evidence="1 2">
    <name type="scientific">Anisodus acutangulus</name>
    <dbReference type="NCBI Taxonomy" id="402998"/>
    <lineage>
        <taxon>Eukaryota</taxon>
        <taxon>Viridiplantae</taxon>
        <taxon>Streptophyta</taxon>
        <taxon>Embryophyta</taxon>
        <taxon>Tracheophyta</taxon>
        <taxon>Spermatophyta</taxon>
        <taxon>Magnoliopsida</taxon>
        <taxon>eudicotyledons</taxon>
        <taxon>Gunneridae</taxon>
        <taxon>Pentapetalae</taxon>
        <taxon>asterids</taxon>
        <taxon>lamiids</taxon>
        <taxon>Solanales</taxon>
        <taxon>Solanaceae</taxon>
        <taxon>Solanoideae</taxon>
        <taxon>Hyoscyameae</taxon>
        <taxon>Anisodus</taxon>
    </lineage>
</organism>
<proteinExistence type="predicted"/>
<protein>
    <submittedName>
        <fullName evidence="1">Uncharacterized protein</fullName>
    </submittedName>
</protein>
<keyword evidence="2" id="KW-1185">Reference proteome</keyword>
<dbReference type="AlphaFoldDB" id="A0A9Q1MUR9"/>
<sequence length="104" mass="11661">MEEGCEKCKILLSVGAGGARRMSSITWNVTRQASHASSIEETSHAMEGTTQSPQALWISLSVVHIDSLSSGILFQLRSEDFLERKHSRAFPNFVRVIVEPREFR</sequence>
<dbReference type="EMBL" id="JAJAGQ010000004">
    <property type="protein sequence ID" value="KAJ8565996.1"/>
    <property type="molecule type" value="Genomic_DNA"/>
</dbReference>